<protein>
    <submittedName>
        <fullName evidence="2">Uncharacterized protein</fullName>
    </submittedName>
</protein>
<keyword evidence="3" id="KW-1185">Reference proteome</keyword>
<gene>
    <name evidence="2" type="ORF">M4V62_26440</name>
</gene>
<evidence type="ECO:0000256" key="1">
    <source>
        <dbReference type="SAM" id="SignalP"/>
    </source>
</evidence>
<organism evidence="2 3">
    <name type="scientific">Streptomyces durmitorensis</name>
    <dbReference type="NCBI Taxonomy" id="319947"/>
    <lineage>
        <taxon>Bacteria</taxon>
        <taxon>Bacillati</taxon>
        <taxon>Actinomycetota</taxon>
        <taxon>Actinomycetes</taxon>
        <taxon>Kitasatosporales</taxon>
        <taxon>Streptomycetaceae</taxon>
        <taxon>Streptomyces</taxon>
    </lineage>
</organism>
<proteinExistence type="predicted"/>
<dbReference type="RefSeq" id="WP_249589703.1">
    <property type="nucleotide sequence ID" value="NZ_BAAAQL010000007.1"/>
</dbReference>
<reference evidence="2 3" key="1">
    <citation type="submission" date="2022-05" db="EMBL/GenBank/DDBJ databases">
        <authorList>
            <person name="Zhou X."/>
            <person name="Li K."/>
            <person name="Man Y."/>
        </authorList>
    </citation>
    <scope>NUCLEOTIDE SEQUENCE [LARGE SCALE GENOMIC DNA]</scope>
    <source>
        <strain evidence="2 3">MS405</strain>
    </source>
</reference>
<accession>A0ABY4PZR5</accession>
<sequence>MRIRTVLAATALAAAAVLGAGGTALANEEGGMQGGFAFENLGGAAGITEGAGHGEGGYDKGMQAGGFAFENLGGPAGITKGAGYHAGGFDGQFNGNH</sequence>
<name>A0ABY4PZR5_9ACTN</name>
<feature type="signal peptide" evidence="1">
    <location>
        <begin position="1"/>
        <end position="26"/>
    </location>
</feature>
<dbReference type="EMBL" id="CP097289">
    <property type="protein sequence ID" value="UQT58333.1"/>
    <property type="molecule type" value="Genomic_DNA"/>
</dbReference>
<dbReference type="Proteomes" id="UP000829992">
    <property type="component" value="Chromosome"/>
</dbReference>
<feature type="chain" id="PRO_5045503955" evidence="1">
    <location>
        <begin position="27"/>
        <end position="97"/>
    </location>
</feature>
<evidence type="ECO:0000313" key="2">
    <source>
        <dbReference type="EMBL" id="UQT58333.1"/>
    </source>
</evidence>
<evidence type="ECO:0000313" key="3">
    <source>
        <dbReference type="Proteomes" id="UP000829992"/>
    </source>
</evidence>
<keyword evidence="1" id="KW-0732">Signal</keyword>